<dbReference type="Proteomes" id="UP000500806">
    <property type="component" value="Chromosome"/>
</dbReference>
<dbReference type="RefSeq" id="WP_173942061.1">
    <property type="nucleotide sequence ID" value="NZ_CBCSCD010000008.1"/>
</dbReference>
<dbReference type="PANTHER" id="PTHR20883:SF15">
    <property type="entry name" value="PHYTANOYL-COA DIOXYGENASE DOMAIN-CONTAINING PROTEIN 1"/>
    <property type="match status" value="1"/>
</dbReference>
<reference evidence="3 4" key="1">
    <citation type="submission" date="2018-04" db="EMBL/GenBank/DDBJ databases">
        <title>Polynucleobacter sp. LimPoW16 genome.</title>
        <authorList>
            <person name="Hahn M.W."/>
        </authorList>
    </citation>
    <scope>NUCLEOTIDE SEQUENCE [LARGE SCALE GENOMIC DNA]</scope>
    <source>
        <strain evidence="3 4">LimPoW16</strain>
    </source>
</reference>
<dbReference type="GO" id="GO:0016706">
    <property type="term" value="F:2-oxoglutarate-dependent dioxygenase activity"/>
    <property type="evidence" value="ECO:0007669"/>
    <property type="project" value="UniProtKB-ARBA"/>
</dbReference>
<gene>
    <name evidence="3" type="ORF">DCO16_01700</name>
</gene>
<dbReference type="EMBL" id="CP028941">
    <property type="protein sequence ID" value="QKM61909.1"/>
    <property type="molecule type" value="Genomic_DNA"/>
</dbReference>
<dbReference type="Pfam" id="PF05721">
    <property type="entry name" value="PhyH"/>
    <property type="match status" value="1"/>
</dbReference>
<dbReference type="GO" id="GO:0005506">
    <property type="term" value="F:iron ion binding"/>
    <property type="evidence" value="ECO:0007669"/>
    <property type="project" value="UniProtKB-ARBA"/>
</dbReference>
<evidence type="ECO:0000313" key="3">
    <source>
        <dbReference type="EMBL" id="QKM61909.1"/>
    </source>
</evidence>
<dbReference type="AlphaFoldDB" id="A0A6M9PMX4"/>
<evidence type="ECO:0000313" key="4">
    <source>
        <dbReference type="Proteomes" id="UP000500806"/>
    </source>
</evidence>
<protein>
    <recommendedName>
        <fullName evidence="5">Phytanoyl-CoA dioxygenase</fullName>
    </recommendedName>
</protein>
<organism evidence="3 4">
    <name type="scientific">Polynucleobacter antarcticus</name>
    <dbReference type="NCBI Taxonomy" id="1743162"/>
    <lineage>
        <taxon>Bacteria</taxon>
        <taxon>Pseudomonadati</taxon>
        <taxon>Pseudomonadota</taxon>
        <taxon>Betaproteobacteria</taxon>
        <taxon>Burkholderiales</taxon>
        <taxon>Burkholderiaceae</taxon>
        <taxon>Polynucleobacter</taxon>
    </lineage>
</organism>
<evidence type="ECO:0008006" key="5">
    <source>
        <dbReference type="Google" id="ProtNLM"/>
    </source>
</evidence>
<keyword evidence="1" id="KW-0479">Metal-binding</keyword>
<dbReference type="KEGG" id="pani:DCO16_01700"/>
<proteinExistence type="predicted"/>
<keyword evidence="4" id="KW-1185">Reference proteome</keyword>
<dbReference type="Gene3D" id="2.60.120.620">
    <property type="entry name" value="q2cbj1_9rhob like domain"/>
    <property type="match status" value="1"/>
</dbReference>
<sequence length="303" mass="34203">MLESYDDFGRLEYKIYSGAIPEKLINEVVKAHSIFKNSKYAFFRAQGTIGFELPALDSYGNQVNSIQNPNLLGFFPAFTKSINSIIHSEYIAKCLKDFTGSNKHIQYQSMLFDKSTGTKLHQDSWYLDTSPPGKLVGAWIALEDITLEAGPFYVYERGPSSVVSVENRDSILIAGEEAFQSTWPTSEKKMFLAKKGDILIWNSMVMHGADSSVGQNYTRKSITAHFYPMGANVQDAPIKRWYSIYDHNKLRKTKSPEVMMAPTVNPIAYSMMCAMLYAAKFISKTLSNDRAADSKLSEIRRIE</sequence>
<dbReference type="SUPFAM" id="SSF51197">
    <property type="entry name" value="Clavaminate synthase-like"/>
    <property type="match status" value="1"/>
</dbReference>
<evidence type="ECO:0000256" key="1">
    <source>
        <dbReference type="ARBA" id="ARBA00022723"/>
    </source>
</evidence>
<dbReference type="PANTHER" id="PTHR20883">
    <property type="entry name" value="PHYTANOYL-COA DIOXYGENASE DOMAIN CONTAINING 1"/>
    <property type="match status" value="1"/>
</dbReference>
<evidence type="ECO:0000256" key="2">
    <source>
        <dbReference type="ARBA" id="ARBA00023004"/>
    </source>
</evidence>
<keyword evidence="2" id="KW-0408">Iron</keyword>
<name>A0A6M9PMX4_9BURK</name>
<accession>A0A6M9PMX4</accession>
<dbReference type="InterPro" id="IPR008775">
    <property type="entry name" value="Phytyl_CoA_dOase-like"/>
</dbReference>